<dbReference type="RefSeq" id="WP_155477105.1">
    <property type="nucleotide sequence ID" value="NZ_WNKU01000018.1"/>
</dbReference>
<organism evidence="1 2">
    <name type="scientific">Heliobacterium mobile</name>
    <name type="common">Heliobacillus mobilis</name>
    <dbReference type="NCBI Taxonomy" id="28064"/>
    <lineage>
        <taxon>Bacteria</taxon>
        <taxon>Bacillati</taxon>
        <taxon>Bacillota</taxon>
        <taxon>Clostridia</taxon>
        <taxon>Eubacteriales</taxon>
        <taxon>Heliobacteriaceae</taxon>
        <taxon>Heliobacterium</taxon>
    </lineage>
</organism>
<dbReference type="Proteomes" id="UP000430670">
    <property type="component" value="Unassembled WGS sequence"/>
</dbReference>
<dbReference type="AlphaFoldDB" id="A0A6I3SN88"/>
<evidence type="ECO:0000313" key="1">
    <source>
        <dbReference type="EMBL" id="MTV50012.1"/>
    </source>
</evidence>
<accession>A0A6I3SN88</accession>
<reference evidence="1 2" key="1">
    <citation type="submission" date="2019-11" db="EMBL/GenBank/DDBJ databases">
        <title>Whole-genome sequence of a the green, strictly anaerobic photosynthetic bacterium Heliobacillus mobilis DSM 6151.</title>
        <authorList>
            <person name="Kyndt J.A."/>
            <person name="Meyer T.E."/>
        </authorList>
    </citation>
    <scope>NUCLEOTIDE SEQUENCE [LARGE SCALE GENOMIC DNA]</scope>
    <source>
        <strain evidence="1 2">DSM 6151</strain>
    </source>
</reference>
<proteinExistence type="predicted"/>
<sequence length="58" mass="6371">MGKPTLVIPKSQKQSASERITAKIADYTAKKNKGEKPSLDSVNEKLDLMIELLIKSNA</sequence>
<protein>
    <submittedName>
        <fullName evidence="1">Uncharacterized protein</fullName>
    </submittedName>
</protein>
<dbReference type="EMBL" id="WNKU01000018">
    <property type="protein sequence ID" value="MTV50012.1"/>
    <property type="molecule type" value="Genomic_DNA"/>
</dbReference>
<keyword evidence="2" id="KW-1185">Reference proteome</keyword>
<name>A0A6I3SN88_HELMO</name>
<comment type="caution">
    <text evidence="1">The sequence shown here is derived from an EMBL/GenBank/DDBJ whole genome shotgun (WGS) entry which is preliminary data.</text>
</comment>
<evidence type="ECO:0000313" key="2">
    <source>
        <dbReference type="Proteomes" id="UP000430670"/>
    </source>
</evidence>
<gene>
    <name evidence="1" type="ORF">GJ688_13625</name>
</gene>